<dbReference type="GO" id="GO:0004748">
    <property type="term" value="F:ribonucleoside-diphosphate reductase activity, thioredoxin disulfide as acceptor"/>
    <property type="evidence" value="ECO:0007669"/>
    <property type="project" value="TreeGrafter"/>
</dbReference>
<dbReference type="PANTHER" id="PTHR43371">
    <property type="entry name" value="VITAMIN B12-DEPENDENT RIBONUCLEOTIDE REDUCTASE"/>
    <property type="match status" value="1"/>
</dbReference>
<evidence type="ECO:0000259" key="11">
    <source>
        <dbReference type="Pfam" id="PF17975"/>
    </source>
</evidence>
<evidence type="ECO:0000256" key="6">
    <source>
        <dbReference type="ARBA" id="ARBA00023002"/>
    </source>
</evidence>
<evidence type="ECO:0000256" key="5">
    <source>
        <dbReference type="ARBA" id="ARBA00022705"/>
    </source>
</evidence>
<sequence length="655" mass="74389">MKQSFTLDTSFVETYKSKKVRWGGLGYVVFKRTYARSLENGNTEEWYQTIERVVNGTYSLQKNHCKSLNLYWNEEKSQASAKEMYDRIFNFKFLPPGRGLWAMGTDMIYKQGSASLNNCAFVSTEDLESDPVEPFMFLMDMEMLGVGVGADTLGKGKINVNKKTVVEETHIVPDTREGWVELLGIVLKAYFVKGATYPSTIDYSLIRPAGLPIKGFGGVSSGKDPLELLVKEITTLLDTFLGELDSKPISSTIIVDICNYIGKCVVAGNVRRTAEIMFGTPDDEEFLDLKTDMEKLSSHRWASNNSVLAHVGMDYTEIAKRIEINGEPGLIWLDNARTFGRSKDKNTDDFRVKGTNPCGEQFLESYELCNLVETFPAHHDSLEDFMLTLKYAYLYAKSVTLTPTHNARTNQVMMRNRRIGCSMSGIVQAINKFGLDTFRTFCDQGYQKVKEYDRQYSEWLCIPRSVRMTTVKPSGTVSLLCGATPGVHQEHSEYYIRRVRLSKNSPLLEVLTKAGYHTEPCKYQPGSIVVSFPMKVENFKKAKADVTLWEQVALCSFMQQHWSDNSVSNTITFTKQEAKDIPILLSFYEDKLKSVSMLPLNDHSYEQAPYESITQEQYLEMIKPIVDIDDVLVKDTHEETEKFCDGDKCTIKLNQ</sequence>
<keyword evidence="6" id="KW-0560">Oxidoreductase</keyword>
<comment type="catalytic activity">
    <reaction evidence="10">
        <text>a 2'-deoxyribonucleoside 5'-triphosphate + [thioredoxin]-disulfide + H2O = a ribonucleoside 5'-triphosphate + [thioredoxin]-dithiol</text>
        <dbReference type="Rhea" id="RHEA:12701"/>
        <dbReference type="Rhea" id="RHEA-COMP:10698"/>
        <dbReference type="Rhea" id="RHEA-COMP:10700"/>
        <dbReference type="ChEBI" id="CHEBI:15377"/>
        <dbReference type="ChEBI" id="CHEBI:29950"/>
        <dbReference type="ChEBI" id="CHEBI:50058"/>
        <dbReference type="ChEBI" id="CHEBI:61557"/>
        <dbReference type="ChEBI" id="CHEBI:61560"/>
        <dbReference type="EC" id="1.17.4.2"/>
    </reaction>
</comment>
<dbReference type="SUPFAM" id="SSF51998">
    <property type="entry name" value="PFL-like glycyl radical enzymes"/>
    <property type="match status" value="1"/>
</dbReference>
<dbReference type="GO" id="GO:0006260">
    <property type="term" value="P:DNA replication"/>
    <property type="evidence" value="ECO:0007669"/>
    <property type="project" value="UniProtKB-KW"/>
</dbReference>
<reference evidence="13" key="1">
    <citation type="submission" date="2020-05" db="EMBL/GenBank/DDBJ databases">
        <authorList>
            <person name="Chiriac C."/>
            <person name="Salcher M."/>
            <person name="Ghai R."/>
            <person name="Kavagutti S V."/>
        </authorList>
    </citation>
    <scope>NUCLEOTIDE SEQUENCE</scope>
</reference>
<keyword evidence="7" id="KW-1015">Disulfide bond</keyword>
<evidence type="ECO:0000313" key="13">
    <source>
        <dbReference type="EMBL" id="CAB5226203.1"/>
    </source>
</evidence>
<evidence type="ECO:0000256" key="10">
    <source>
        <dbReference type="ARBA" id="ARBA00048987"/>
    </source>
</evidence>
<keyword evidence="4" id="KW-0846">Cobalamin</keyword>
<protein>
    <recommendedName>
        <fullName evidence="3">ribonucleoside-triphosphate reductase (thioredoxin)</fullName>
        <ecNumber evidence="3">1.17.4.2</ecNumber>
    </recommendedName>
</protein>
<feature type="domain" description="B12-dependent ribonucleotide reductase insertion" evidence="12">
    <location>
        <begin position="169"/>
        <end position="236"/>
    </location>
</feature>
<dbReference type="InterPro" id="IPR054158">
    <property type="entry name" value="RNR-II_ins_dom"/>
</dbReference>
<accession>A0A6J7XBE3</accession>
<evidence type="ECO:0000256" key="2">
    <source>
        <dbReference type="ARBA" id="ARBA00005654"/>
    </source>
</evidence>
<dbReference type="GO" id="GO:0008998">
    <property type="term" value="F:ribonucleoside-triphosphate reductase (thioredoxin) activity"/>
    <property type="evidence" value="ECO:0007669"/>
    <property type="project" value="UniProtKB-EC"/>
</dbReference>
<evidence type="ECO:0000256" key="4">
    <source>
        <dbReference type="ARBA" id="ARBA00022628"/>
    </source>
</evidence>
<evidence type="ECO:0000256" key="8">
    <source>
        <dbReference type="ARBA" id="ARBA00023284"/>
    </source>
</evidence>
<evidence type="ECO:0000256" key="9">
    <source>
        <dbReference type="ARBA" id="ARBA00023285"/>
    </source>
</evidence>
<keyword evidence="9" id="KW-0170">Cobalt</keyword>
<dbReference type="GO" id="GO:0031419">
    <property type="term" value="F:cobalamin binding"/>
    <property type="evidence" value="ECO:0007669"/>
    <property type="project" value="UniProtKB-KW"/>
</dbReference>
<name>A0A6J7XBE3_9CAUD</name>
<dbReference type="EMBL" id="LR798356">
    <property type="protein sequence ID" value="CAB5226203.1"/>
    <property type="molecule type" value="Genomic_DNA"/>
</dbReference>
<dbReference type="Gene3D" id="3.20.70.20">
    <property type="match status" value="3"/>
</dbReference>
<dbReference type="Pfam" id="PF17975">
    <property type="entry name" value="RNR_Alpha"/>
    <property type="match status" value="1"/>
</dbReference>
<dbReference type="InterPro" id="IPR040763">
    <property type="entry name" value="RNR_alpha_hel"/>
</dbReference>
<dbReference type="PANTHER" id="PTHR43371:SF1">
    <property type="entry name" value="RIBONUCLEOSIDE-DIPHOSPHATE REDUCTASE"/>
    <property type="match status" value="1"/>
</dbReference>
<feature type="domain" description="Ribonucleotide reductase alpha-helical" evidence="11">
    <location>
        <begin position="7"/>
        <end position="105"/>
    </location>
</feature>
<keyword evidence="8" id="KW-0676">Redox-active center</keyword>
<proteinExistence type="inferred from homology"/>
<dbReference type="InterPro" id="IPR050862">
    <property type="entry name" value="RdRp_reductase_class-2"/>
</dbReference>
<dbReference type="EC" id="1.17.4.2" evidence="3"/>
<evidence type="ECO:0000259" key="12">
    <source>
        <dbReference type="Pfam" id="PF21995"/>
    </source>
</evidence>
<evidence type="ECO:0000256" key="3">
    <source>
        <dbReference type="ARBA" id="ARBA00012275"/>
    </source>
</evidence>
<keyword evidence="5" id="KW-0235">DNA replication</keyword>
<organism evidence="13">
    <name type="scientific">uncultured Caudovirales phage</name>
    <dbReference type="NCBI Taxonomy" id="2100421"/>
    <lineage>
        <taxon>Viruses</taxon>
        <taxon>Duplodnaviria</taxon>
        <taxon>Heunggongvirae</taxon>
        <taxon>Uroviricota</taxon>
        <taxon>Caudoviricetes</taxon>
        <taxon>Peduoviridae</taxon>
        <taxon>Maltschvirus</taxon>
        <taxon>Maltschvirus maltsch</taxon>
    </lineage>
</organism>
<comment type="cofactor">
    <cofactor evidence="1">
        <name>adenosylcob(III)alamin</name>
        <dbReference type="ChEBI" id="CHEBI:18408"/>
    </cofactor>
</comment>
<dbReference type="Pfam" id="PF21995">
    <property type="entry name" value="RNR-II_ins_dom"/>
    <property type="match status" value="1"/>
</dbReference>
<comment type="similarity">
    <text evidence="2">Belongs to the class II ribonucleoside-triphosphate reductase family.</text>
</comment>
<gene>
    <name evidence="13" type="ORF">UFOVP755_108</name>
</gene>
<evidence type="ECO:0000256" key="7">
    <source>
        <dbReference type="ARBA" id="ARBA00023157"/>
    </source>
</evidence>
<evidence type="ECO:0000256" key="1">
    <source>
        <dbReference type="ARBA" id="ARBA00001922"/>
    </source>
</evidence>